<dbReference type="OrthoDB" id="1073546at2759"/>
<proteinExistence type="predicted"/>
<dbReference type="FunFam" id="3.80.10.10:FF:000386">
    <property type="entry name" value="Disease resistance protein RPS4"/>
    <property type="match status" value="1"/>
</dbReference>
<dbReference type="InterPro" id="IPR001611">
    <property type="entry name" value="Leu-rich_rpt"/>
</dbReference>
<dbReference type="InterPro" id="IPR044974">
    <property type="entry name" value="Disease_R_plants"/>
</dbReference>
<evidence type="ECO:0000256" key="4">
    <source>
        <dbReference type="SAM" id="MobiDB-lite"/>
    </source>
</evidence>
<dbReference type="InterPro" id="IPR000157">
    <property type="entry name" value="TIR_dom"/>
</dbReference>
<dbReference type="InterPro" id="IPR011713">
    <property type="entry name" value="Leu-rich_rpt_3"/>
</dbReference>
<dbReference type="Pfam" id="PF01582">
    <property type="entry name" value="TIR"/>
    <property type="match status" value="1"/>
</dbReference>
<evidence type="ECO:0000259" key="5">
    <source>
        <dbReference type="PROSITE" id="PS50104"/>
    </source>
</evidence>
<sequence>MALPSSSSSSTSRSWRFNVFASFHGPDVRVTFLSHLRKEFERSGIIIFNDQEIERSQTIKPELTRAIQESRILIVVLSQNYASSSWCLNELVEILRCKETTGQIVMTVFYKVDPSDVRKQTGEFGKTFKKTCIGKVETEIQSWTKALTQVANIEGEHTLNWVNEADMIEKISIDISNKLNETPSKDFNGMVGLEAHLAEMKSLLHLGNDGTMIVGIAGPAGIDAREICDILEYDKGTRVVSGISFDTSQIGEVFISANAFKRMQNLRFLNVHRRWYDKNDRVYIPEEMEFPPRLRLVHWDAYPRKSLPPKFHPEHLVELNMQDSQLEKLWEGTQRFTNLKKIELMESCHLKELPDLSNATKLERLDLTWCQSLVEIPSTFSNLHKLKALAMFGCTKLQVIPTHLNLASLEFVDMAGCSRLKKFPDFSTNITAIKLSNTSVEEVPESIQHWSGLRSLELSCNGKLKTLRNVPESVTHLDLSYSGIEKISDCIKSLHGLQHLNLCGCRKLTSLPELPAKLMFLSANDCESLKTVFRPFYTPNAHLNFTHCFKLGQQARRAITEQPFLHGWALLPGREVPAEFDHRAIGNSLTIPLPAFTRYKVCLVISPNNQTRDYRVSQVLCRLRRIRKCELCVVPIEDAITAYRIPKFRTEHLFVFHTDSVEEDESISEIVFEFSSKLHDFEIIECGVQILRDEIERNMEESYDSESSDEEEPVNSDRKDDKHTNCWSWFSLCFDISGSVRSIAPKFGLGGSP</sequence>
<gene>
    <name evidence="6" type="ORF">AALP_AAs63184U000200</name>
</gene>
<evidence type="ECO:0000313" key="6">
    <source>
        <dbReference type="EMBL" id="KFK22310.1"/>
    </source>
</evidence>
<keyword evidence="3" id="KW-0520">NAD</keyword>
<dbReference type="PROSITE" id="PS50104">
    <property type="entry name" value="TIR"/>
    <property type="match status" value="1"/>
</dbReference>
<dbReference type="Pfam" id="PF07725">
    <property type="entry name" value="LRR_3"/>
    <property type="match status" value="1"/>
</dbReference>
<dbReference type="Gene3D" id="3.80.10.10">
    <property type="entry name" value="Ribonuclease Inhibitor"/>
    <property type="match status" value="2"/>
</dbReference>
<keyword evidence="7" id="KW-1185">Reference proteome</keyword>
<protein>
    <recommendedName>
        <fullName evidence="5">TIR domain-containing protein</fullName>
    </recommendedName>
</protein>
<dbReference type="PANTHER" id="PTHR11017:SF525">
    <property type="entry name" value="TIR DOMAIN-CONTAINING PROTEIN"/>
    <property type="match status" value="1"/>
</dbReference>
<feature type="region of interest" description="Disordered" evidence="4">
    <location>
        <begin position="699"/>
        <end position="723"/>
    </location>
</feature>
<dbReference type="AlphaFoldDB" id="A0A087FXF8"/>
<dbReference type="OMA" id="MNCRERE"/>
<dbReference type="SUPFAM" id="SSF52058">
    <property type="entry name" value="L domain-like"/>
    <property type="match status" value="1"/>
</dbReference>
<feature type="compositionally biased region" description="Acidic residues" evidence="4">
    <location>
        <begin position="701"/>
        <end position="714"/>
    </location>
</feature>
<reference evidence="7" key="1">
    <citation type="journal article" date="2015" name="Nat. Plants">
        <title>Genome expansion of Arabis alpina linked with retrotransposition and reduced symmetric DNA methylation.</title>
        <authorList>
            <person name="Willing E.M."/>
            <person name="Rawat V."/>
            <person name="Mandakova T."/>
            <person name="Maumus F."/>
            <person name="James G.V."/>
            <person name="Nordstroem K.J."/>
            <person name="Becker C."/>
            <person name="Warthmann N."/>
            <person name="Chica C."/>
            <person name="Szarzynska B."/>
            <person name="Zytnicki M."/>
            <person name="Albani M.C."/>
            <person name="Kiefer C."/>
            <person name="Bergonzi S."/>
            <person name="Castaings L."/>
            <person name="Mateos J.L."/>
            <person name="Berns M.C."/>
            <person name="Bujdoso N."/>
            <person name="Piofczyk T."/>
            <person name="de Lorenzo L."/>
            <person name="Barrero-Sicilia C."/>
            <person name="Mateos I."/>
            <person name="Piednoel M."/>
            <person name="Hagmann J."/>
            <person name="Chen-Min-Tao R."/>
            <person name="Iglesias-Fernandez R."/>
            <person name="Schuster S.C."/>
            <person name="Alonso-Blanco C."/>
            <person name="Roudier F."/>
            <person name="Carbonero P."/>
            <person name="Paz-Ares J."/>
            <person name="Davis S.J."/>
            <person name="Pecinka A."/>
            <person name="Quesneville H."/>
            <person name="Colot V."/>
            <person name="Lysak M.A."/>
            <person name="Weigel D."/>
            <person name="Coupland G."/>
            <person name="Schneeberger K."/>
        </authorList>
    </citation>
    <scope>NUCLEOTIDE SEQUENCE [LARGE SCALE GENOMIC DNA]</scope>
    <source>
        <strain evidence="7">cv. Pajares</strain>
    </source>
</reference>
<dbReference type="PANTHER" id="PTHR11017">
    <property type="entry name" value="LEUCINE-RICH REPEAT-CONTAINING PROTEIN"/>
    <property type="match status" value="1"/>
</dbReference>
<dbReference type="InterPro" id="IPR035897">
    <property type="entry name" value="Toll_tir_struct_dom_sf"/>
</dbReference>
<keyword evidence="2" id="KW-0677">Repeat</keyword>
<keyword evidence="1" id="KW-0433">Leucine-rich repeat</keyword>
<dbReference type="GO" id="GO:0007165">
    <property type="term" value="P:signal transduction"/>
    <property type="evidence" value="ECO:0007669"/>
    <property type="project" value="InterPro"/>
</dbReference>
<accession>A0A087FXF8</accession>
<dbReference type="Gene3D" id="3.40.50.10140">
    <property type="entry name" value="Toll/interleukin-1 receptor homology (TIR) domain"/>
    <property type="match status" value="1"/>
</dbReference>
<name>A0A087FXF8_ARAAL</name>
<dbReference type="EMBL" id="KL990548">
    <property type="protein sequence ID" value="KFK22310.1"/>
    <property type="molecule type" value="Genomic_DNA"/>
</dbReference>
<evidence type="ECO:0000256" key="3">
    <source>
        <dbReference type="ARBA" id="ARBA00023027"/>
    </source>
</evidence>
<dbReference type="GO" id="GO:0006952">
    <property type="term" value="P:defense response"/>
    <property type="evidence" value="ECO:0007669"/>
    <property type="project" value="InterPro"/>
</dbReference>
<dbReference type="SUPFAM" id="SSF52200">
    <property type="entry name" value="Toll/Interleukin receptor TIR domain"/>
    <property type="match status" value="1"/>
</dbReference>
<dbReference type="Proteomes" id="UP000029120">
    <property type="component" value="Unassembled WGS sequence"/>
</dbReference>
<dbReference type="InterPro" id="IPR032675">
    <property type="entry name" value="LRR_dom_sf"/>
</dbReference>
<dbReference type="FunFam" id="3.40.50.10140:FF:000007">
    <property type="entry name" value="Disease resistance protein (TIR-NBS-LRR class)"/>
    <property type="match status" value="1"/>
</dbReference>
<evidence type="ECO:0000256" key="1">
    <source>
        <dbReference type="ARBA" id="ARBA00022614"/>
    </source>
</evidence>
<dbReference type="Pfam" id="PF00560">
    <property type="entry name" value="LRR_1"/>
    <property type="match status" value="1"/>
</dbReference>
<organism evidence="6 7">
    <name type="scientific">Arabis alpina</name>
    <name type="common">Alpine rock-cress</name>
    <dbReference type="NCBI Taxonomy" id="50452"/>
    <lineage>
        <taxon>Eukaryota</taxon>
        <taxon>Viridiplantae</taxon>
        <taxon>Streptophyta</taxon>
        <taxon>Embryophyta</taxon>
        <taxon>Tracheophyta</taxon>
        <taxon>Spermatophyta</taxon>
        <taxon>Magnoliopsida</taxon>
        <taxon>eudicotyledons</taxon>
        <taxon>Gunneridae</taxon>
        <taxon>Pentapetalae</taxon>
        <taxon>rosids</taxon>
        <taxon>malvids</taxon>
        <taxon>Brassicales</taxon>
        <taxon>Brassicaceae</taxon>
        <taxon>Arabideae</taxon>
        <taxon>Arabis</taxon>
    </lineage>
</organism>
<dbReference type="SMART" id="SM00255">
    <property type="entry name" value="TIR"/>
    <property type="match status" value="1"/>
</dbReference>
<evidence type="ECO:0000313" key="7">
    <source>
        <dbReference type="Proteomes" id="UP000029120"/>
    </source>
</evidence>
<dbReference type="Gramene" id="KFK22310">
    <property type="protein sequence ID" value="KFK22310"/>
    <property type="gene ID" value="AALP_AAs63184U000200"/>
</dbReference>
<feature type="domain" description="TIR" evidence="5">
    <location>
        <begin position="15"/>
        <end position="179"/>
    </location>
</feature>
<evidence type="ECO:0000256" key="2">
    <source>
        <dbReference type="ARBA" id="ARBA00022737"/>
    </source>
</evidence>